<sequence>MNKIVLLIITVFTLSCKGQTNIIDLVERCNYTDYNDSDGNTYLKDISNIYPQYVGTWKWFSGNKEMTLVLIKQTKFHYNILITIIKID</sequence>
<reference evidence="2 3" key="1">
    <citation type="submission" date="2014-07" db="EMBL/GenBank/DDBJ databases">
        <title>Genome of Chryseobacterium formosense LMG 24722.</title>
        <authorList>
            <person name="Pipes S.E."/>
            <person name="Stropko S.J."/>
            <person name="Newman J.D."/>
        </authorList>
    </citation>
    <scope>NUCLEOTIDE SEQUENCE [LARGE SCALE GENOMIC DNA]</scope>
    <source>
        <strain evidence="2 3">LMG 24722</strain>
    </source>
</reference>
<dbReference type="Proteomes" id="UP000028713">
    <property type="component" value="Unassembled WGS sequence"/>
</dbReference>
<dbReference type="InterPro" id="IPR046551">
    <property type="entry name" value="DUF6705"/>
</dbReference>
<dbReference type="Pfam" id="PF20448">
    <property type="entry name" value="DUF6705"/>
    <property type="match status" value="1"/>
</dbReference>
<proteinExistence type="predicted"/>
<feature type="domain" description="DUF6705" evidence="1">
    <location>
        <begin position="1"/>
        <end position="75"/>
    </location>
</feature>
<name>A0A085Z694_9FLAO</name>
<comment type="caution">
    <text evidence="2">The sequence shown here is derived from an EMBL/GenBank/DDBJ whole genome shotgun (WGS) entry which is preliminary data.</text>
</comment>
<evidence type="ECO:0000313" key="3">
    <source>
        <dbReference type="Proteomes" id="UP000028713"/>
    </source>
</evidence>
<dbReference type="EMBL" id="JPRP01000001">
    <property type="protein sequence ID" value="KFE99957.1"/>
    <property type="molecule type" value="Genomic_DNA"/>
</dbReference>
<dbReference type="AlphaFoldDB" id="A0A085Z694"/>
<evidence type="ECO:0000259" key="1">
    <source>
        <dbReference type="Pfam" id="PF20448"/>
    </source>
</evidence>
<dbReference type="STRING" id="236814.IX39_04735"/>
<evidence type="ECO:0000313" key="2">
    <source>
        <dbReference type="EMBL" id="KFE99957.1"/>
    </source>
</evidence>
<dbReference type="RefSeq" id="WP_034673891.1">
    <property type="nucleotide sequence ID" value="NZ_FPAP01000002.1"/>
</dbReference>
<organism evidence="2 3">
    <name type="scientific">Chryseobacterium formosense</name>
    <dbReference type="NCBI Taxonomy" id="236814"/>
    <lineage>
        <taxon>Bacteria</taxon>
        <taxon>Pseudomonadati</taxon>
        <taxon>Bacteroidota</taxon>
        <taxon>Flavobacteriia</taxon>
        <taxon>Flavobacteriales</taxon>
        <taxon>Weeksellaceae</taxon>
        <taxon>Chryseobacterium group</taxon>
        <taxon>Chryseobacterium</taxon>
    </lineage>
</organism>
<accession>A0A085Z694</accession>
<gene>
    <name evidence="2" type="ORF">IX39_04735</name>
</gene>
<keyword evidence="3" id="KW-1185">Reference proteome</keyword>
<dbReference type="PROSITE" id="PS51257">
    <property type="entry name" value="PROKAR_LIPOPROTEIN"/>
    <property type="match status" value="1"/>
</dbReference>
<protein>
    <recommendedName>
        <fullName evidence="1">DUF6705 domain-containing protein</fullName>
    </recommendedName>
</protein>